<dbReference type="GO" id="GO:0016491">
    <property type="term" value="F:oxidoreductase activity"/>
    <property type="evidence" value="ECO:0007669"/>
    <property type="project" value="UniProtKB-KW"/>
</dbReference>
<keyword evidence="6" id="KW-1185">Reference proteome</keyword>
<name>H8X234_CANO9</name>
<dbReference type="PANTHER" id="PTHR24320:SF282">
    <property type="entry name" value="WW DOMAIN-CONTAINING OXIDOREDUCTASE"/>
    <property type="match status" value="1"/>
</dbReference>
<dbReference type="SUPFAM" id="SSF51735">
    <property type="entry name" value="NAD(P)-binding Rossmann-fold domains"/>
    <property type="match status" value="1"/>
</dbReference>
<dbReference type="Pfam" id="PF00106">
    <property type="entry name" value="adh_short"/>
    <property type="match status" value="1"/>
</dbReference>
<dbReference type="PRINTS" id="PR00080">
    <property type="entry name" value="SDRFAMILY"/>
</dbReference>
<dbReference type="EMBL" id="HE681720">
    <property type="protein sequence ID" value="CCG22755.1"/>
    <property type="molecule type" value="Genomic_DNA"/>
</dbReference>
<dbReference type="InterPro" id="IPR002347">
    <property type="entry name" value="SDR_fam"/>
</dbReference>
<dbReference type="AlphaFoldDB" id="H8X234"/>
<dbReference type="Gene3D" id="3.40.50.720">
    <property type="entry name" value="NAD(P)-binding Rossmann-like Domain"/>
    <property type="match status" value="1"/>
</dbReference>
<dbReference type="InterPro" id="IPR036291">
    <property type="entry name" value="NAD(P)-bd_dom_sf"/>
</dbReference>
<gene>
    <name evidence="5" type="ORF">CORT_0B10530</name>
</gene>
<evidence type="ECO:0000313" key="6">
    <source>
        <dbReference type="Proteomes" id="UP000005018"/>
    </source>
</evidence>
<evidence type="ECO:0000313" key="5">
    <source>
        <dbReference type="EMBL" id="CCG22755.1"/>
    </source>
</evidence>
<accession>H8X234</accession>
<keyword evidence="3" id="KW-0560">Oxidoreductase</keyword>
<evidence type="ECO:0000256" key="3">
    <source>
        <dbReference type="ARBA" id="ARBA00023002"/>
    </source>
</evidence>
<dbReference type="PANTHER" id="PTHR24320">
    <property type="entry name" value="RETINOL DEHYDROGENASE"/>
    <property type="match status" value="1"/>
</dbReference>
<evidence type="ECO:0000256" key="1">
    <source>
        <dbReference type="ARBA" id="ARBA00006484"/>
    </source>
</evidence>
<sequence>MPTRSKFYNPTTAPYYNPKTERKVVIITGGNSGIGWYTTLHLYLHGYVIYMAGRTESKVRKAFEDIEKEAQARATKEGKTDHVFGELHYIHIDLLDLSSVPKAVAEFAAAKEEKLDVLINNAGIMGVPYKVTKDDYEIQYQVNFVTHFLLTLQLVPHLQKTVDAGETPRIVNLSSIGHNFSYKHFRPEQNKLNTFPSSIFTWVRYGIAKTAEIQITKEWAIKYPQFLSIAIHPGVILGTNLYDYWRHVPIIKYPANAIFAISDKTIGVSNEEGSLATLRAVMDPSLNPKQDNGEFLVTGGVVEEPSKIASNLQYAEETWDWNIEQLEKRGFEVGVKE</sequence>
<protein>
    <recommendedName>
        <fullName evidence="7">NAD(P)-binding protein</fullName>
    </recommendedName>
</protein>
<dbReference type="OrthoDB" id="191139at2759"/>
<comment type="similarity">
    <text evidence="1 4">Belongs to the short-chain dehydrogenases/reductases (SDR) family.</text>
</comment>
<dbReference type="GeneID" id="14539021"/>
<dbReference type="eggNOG" id="KOG1208">
    <property type="taxonomic scope" value="Eukaryota"/>
</dbReference>
<keyword evidence="2" id="KW-0521">NADP</keyword>
<reference evidence="5 6" key="1">
    <citation type="journal article" date="2012" name="PLoS ONE">
        <title>Sequence and analysis of the genome of the pathogenic yeast Candida orthopsilosis.</title>
        <authorList>
            <person name="Riccombeni A."/>
            <person name="Vidanes G."/>
            <person name="Proux-Wera E."/>
            <person name="Wolfe K.H."/>
            <person name="Butler G."/>
        </authorList>
    </citation>
    <scope>NUCLEOTIDE SEQUENCE [LARGE SCALE GENOMIC DNA]</scope>
    <source>
        <strain evidence="5 6">Co 90-125</strain>
    </source>
</reference>
<proteinExistence type="inferred from homology"/>
<evidence type="ECO:0008006" key="7">
    <source>
        <dbReference type="Google" id="ProtNLM"/>
    </source>
</evidence>
<evidence type="ECO:0000256" key="2">
    <source>
        <dbReference type="ARBA" id="ARBA00022857"/>
    </source>
</evidence>
<evidence type="ECO:0000256" key="4">
    <source>
        <dbReference type="RuleBase" id="RU000363"/>
    </source>
</evidence>
<dbReference type="KEGG" id="cot:CORT_0B10530"/>
<dbReference type="Proteomes" id="UP000005018">
    <property type="component" value="Chromosome 2"/>
</dbReference>
<dbReference type="PRINTS" id="PR00081">
    <property type="entry name" value="GDHRDH"/>
</dbReference>
<dbReference type="HOGENOM" id="CLU_010194_44_6_1"/>
<dbReference type="RefSeq" id="XP_003868190.1">
    <property type="nucleotide sequence ID" value="XM_003868142.1"/>
</dbReference>
<organism evidence="5 6">
    <name type="scientific">Candida orthopsilosis (strain 90-125)</name>
    <name type="common">Yeast</name>
    <dbReference type="NCBI Taxonomy" id="1136231"/>
    <lineage>
        <taxon>Eukaryota</taxon>
        <taxon>Fungi</taxon>
        <taxon>Dikarya</taxon>
        <taxon>Ascomycota</taxon>
        <taxon>Saccharomycotina</taxon>
        <taxon>Pichiomycetes</taxon>
        <taxon>Debaryomycetaceae</taxon>
        <taxon>Candida/Lodderomyces clade</taxon>
        <taxon>Candida</taxon>
    </lineage>
</organism>